<dbReference type="RefSeq" id="WP_010595544.1">
    <property type="nucleotide sequence ID" value="NZ_CP024315.1"/>
</dbReference>
<dbReference type="Proteomes" id="UP000042997">
    <property type="component" value="Unassembled WGS sequence"/>
</dbReference>
<organism evidence="1 2">
    <name type="scientific">Rhodococcus ruber</name>
    <dbReference type="NCBI Taxonomy" id="1830"/>
    <lineage>
        <taxon>Bacteria</taxon>
        <taxon>Bacillati</taxon>
        <taxon>Actinomycetota</taxon>
        <taxon>Actinomycetes</taxon>
        <taxon>Mycobacteriales</taxon>
        <taxon>Nocardiaceae</taxon>
        <taxon>Rhodococcus</taxon>
    </lineage>
</organism>
<sequence length="173" mass="18841">MARTAHDRRLLVAAAVFAVSQANIARVLGPAAPAVGRIQTAFSAAAYRRVLDGLDADAVARYRRHYYWDLVHPLIFAIALRAGARSLADHRPVPARIRRALALAPAVAASADYVENVAGLYLLDHRDRITDTTVRAATTVSTVKWVLALGSLAYLSQSFLGLWTRSGLRRLGR</sequence>
<protein>
    <submittedName>
        <fullName evidence="1">Uncharacterized protein</fullName>
    </submittedName>
</protein>
<name>A0A098BKL2_9NOCA</name>
<proteinExistence type="predicted"/>
<dbReference type="GeneID" id="66836835"/>
<reference evidence="1 2" key="1">
    <citation type="journal article" date="2014" name="Genome Announc.">
        <title>Draft Genome Sequence of Propane- and Butane-Oxidizing Actinobacterium Rhodococcus ruber IEGM 231.</title>
        <authorList>
            <person name="Ivshina I.B."/>
            <person name="Kuyukina M.S."/>
            <person name="Krivoruchko A.V."/>
            <person name="Barbe V."/>
            <person name="Fischer C."/>
        </authorList>
    </citation>
    <scope>NUCLEOTIDE SEQUENCE [LARGE SCALE GENOMIC DNA]</scope>
</reference>
<dbReference type="EMBL" id="CCSD01000058">
    <property type="protein sequence ID" value="CDZ89264.1"/>
    <property type="molecule type" value="Genomic_DNA"/>
</dbReference>
<dbReference type="KEGG" id="rrz:CS378_07340"/>
<evidence type="ECO:0000313" key="1">
    <source>
        <dbReference type="EMBL" id="CDZ89264.1"/>
    </source>
</evidence>
<dbReference type="OrthoDB" id="4463407at2"/>
<evidence type="ECO:0000313" key="2">
    <source>
        <dbReference type="Proteomes" id="UP000042997"/>
    </source>
</evidence>
<dbReference type="AlphaFoldDB" id="A0A098BKL2"/>
<accession>A0A098BKL2</accession>
<gene>
    <name evidence="1" type="ORF">RHRU231_470112</name>
</gene>
<dbReference type="eggNOG" id="ENOG502ZIX5">
    <property type="taxonomic scope" value="Bacteria"/>
</dbReference>